<evidence type="ECO:0000256" key="1">
    <source>
        <dbReference type="SAM" id="MobiDB-lite"/>
    </source>
</evidence>
<protein>
    <submittedName>
        <fullName evidence="2">Uncharacterized protein</fullName>
    </submittedName>
</protein>
<accession>A0A0G1YFB0</accession>
<proteinExistence type="predicted"/>
<dbReference type="Proteomes" id="UP000033870">
    <property type="component" value="Unassembled WGS sequence"/>
</dbReference>
<sequence>MRLVKGGKEDRAANDDVEQPASERPEADKEMPQGEAPEAEPERNPRLEKQQALLPGILDELNGLRNELGPRGRQEDAVALLEAKVPGWITRLNGAEVEGSLVEESWGRAAETVLEQDLLAEVDGKDLVAQLNLAQQERDQVIKDLADKQAALEQIEGSGP</sequence>
<feature type="compositionally biased region" description="Basic and acidic residues" evidence="1">
    <location>
        <begin position="21"/>
        <end position="32"/>
    </location>
</feature>
<gene>
    <name evidence="2" type="ORF">UY92_C0012G0015</name>
</gene>
<reference evidence="2 3" key="1">
    <citation type="journal article" date="2015" name="Nature">
        <title>rRNA introns, odd ribosomes, and small enigmatic genomes across a large radiation of phyla.</title>
        <authorList>
            <person name="Brown C.T."/>
            <person name="Hug L.A."/>
            <person name="Thomas B.C."/>
            <person name="Sharon I."/>
            <person name="Castelle C.J."/>
            <person name="Singh A."/>
            <person name="Wilkins M.J."/>
            <person name="Williams K.H."/>
            <person name="Banfield J.F."/>
        </authorList>
    </citation>
    <scope>NUCLEOTIDE SEQUENCE [LARGE SCALE GENOMIC DNA]</scope>
</reference>
<evidence type="ECO:0000313" key="3">
    <source>
        <dbReference type="Proteomes" id="UP000033870"/>
    </source>
</evidence>
<feature type="compositionally biased region" description="Basic and acidic residues" evidence="1">
    <location>
        <begin position="1"/>
        <end position="14"/>
    </location>
</feature>
<comment type="caution">
    <text evidence="2">The sequence shown here is derived from an EMBL/GenBank/DDBJ whole genome shotgun (WGS) entry which is preliminary data.</text>
</comment>
<feature type="region of interest" description="Disordered" evidence="1">
    <location>
        <begin position="1"/>
        <end position="48"/>
    </location>
</feature>
<name>A0A0G1YFB0_9BACT</name>
<organism evidence="2 3">
    <name type="scientific">Candidatus Magasanikbacteria bacterium GW2011_GWA2_56_11</name>
    <dbReference type="NCBI Taxonomy" id="1619044"/>
    <lineage>
        <taxon>Bacteria</taxon>
        <taxon>Candidatus Magasanikiibacteriota</taxon>
    </lineage>
</organism>
<dbReference type="EMBL" id="LCRX01000012">
    <property type="protein sequence ID" value="KKW41936.1"/>
    <property type="molecule type" value="Genomic_DNA"/>
</dbReference>
<dbReference type="AlphaFoldDB" id="A0A0G1YFB0"/>
<dbReference type="STRING" id="1619044.UY92_C0012G0015"/>
<evidence type="ECO:0000313" key="2">
    <source>
        <dbReference type="EMBL" id="KKW41936.1"/>
    </source>
</evidence>